<gene>
    <name evidence="2" type="ORF">DPMN_152194</name>
</gene>
<dbReference type="Proteomes" id="UP000828390">
    <property type="component" value="Unassembled WGS sequence"/>
</dbReference>
<organism evidence="2 3">
    <name type="scientific">Dreissena polymorpha</name>
    <name type="common">Zebra mussel</name>
    <name type="synonym">Mytilus polymorpha</name>
    <dbReference type="NCBI Taxonomy" id="45954"/>
    <lineage>
        <taxon>Eukaryota</taxon>
        <taxon>Metazoa</taxon>
        <taxon>Spiralia</taxon>
        <taxon>Lophotrochozoa</taxon>
        <taxon>Mollusca</taxon>
        <taxon>Bivalvia</taxon>
        <taxon>Autobranchia</taxon>
        <taxon>Heteroconchia</taxon>
        <taxon>Euheterodonta</taxon>
        <taxon>Imparidentia</taxon>
        <taxon>Neoheterodontei</taxon>
        <taxon>Myida</taxon>
        <taxon>Dreissenoidea</taxon>
        <taxon>Dreissenidae</taxon>
        <taxon>Dreissena</taxon>
    </lineage>
</organism>
<dbReference type="Gene3D" id="2.60.40.4060">
    <property type="entry name" value="Reeler domain"/>
    <property type="match status" value="1"/>
</dbReference>
<evidence type="ECO:0000313" key="3">
    <source>
        <dbReference type="Proteomes" id="UP000828390"/>
    </source>
</evidence>
<accession>A0A9D4FGE1</accession>
<protein>
    <recommendedName>
        <fullName evidence="1">Reelin domain-containing protein</fullName>
    </recommendedName>
</protein>
<keyword evidence="3" id="KW-1185">Reference proteome</keyword>
<dbReference type="InterPro" id="IPR002861">
    <property type="entry name" value="Reeler_dom"/>
</dbReference>
<sequence length="115" mass="12238">MNPQHGSTSQTGPSPGAIKLSADTFSCATNISVIVHWSTDPGFKGFLCQGRFDPQVFATIGGLSTRGDVPMTTTVEASLTQRNVDLKKSVEFVWTAPSFIADHNTSDCIVNCTSV</sequence>
<evidence type="ECO:0000259" key="1">
    <source>
        <dbReference type="PROSITE" id="PS51019"/>
    </source>
</evidence>
<dbReference type="EMBL" id="JAIWYP010000007">
    <property type="protein sequence ID" value="KAH3798594.1"/>
    <property type="molecule type" value="Genomic_DNA"/>
</dbReference>
<dbReference type="PROSITE" id="PS51019">
    <property type="entry name" value="REELIN"/>
    <property type="match status" value="1"/>
</dbReference>
<reference evidence="2" key="2">
    <citation type="submission" date="2020-11" db="EMBL/GenBank/DDBJ databases">
        <authorList>
            <person name="McCartney M.A."/>
            <person name="Auch B."/>
            <person name="Kono T."/>
            <person name="Mallez S."/>
            <person name="Becker A."/>
            <person name="Gohl D.M."/>
            <person name="Silverstein K.A.T."/>
            <person name="Koren S."/>
            <person name="Bechman K.B."/>
            <person name="Herman A."/>
            <person name="Abrahante J.E."/>
            <person name="Garbe J."/>
        </authorList>
    </citation>
    <scope>NUCLEOTIDE SEQUENCE</scope>
    <source>
        <strain evidence="2">Duluth1</strain>
        <tissue evidence="2">Whole animal</tissue>
    </source>
</reference>
<reference evidence="2" key="1">
    <citation type="journal article" date="2019" name="bioRxiv">
        <title>The Genome of the Zebra Mussel, Dreissena polymorpha: A Resource for Invasive Species Research.</title>
        <authorList>
            <person name="McCartney M.A."/>
            <person name="Auch B."/>
            <person name="Kono T."/>
            <person name="Mallez S."/>
            <person name="Zhang Y."/>
            <person name="Obille A."/>
            <person name="Becker A."/>
            <person name="Abrahante J.E."/>
            <person name="Garbe J."/>
            <person name="Badalamenti J.P."/>
            <person name="Herman A."/>
            <person name="Mangelson H."/>
            <person name="Liachko I."/>
            <person name="Sullivan S."/>
            <person name="Sone E.D."/>
            <person name="Koren S."/>
            <person name="Silverstein K.A.T."/>
            <person name="Beckman K.B."/>
            <person name="Gohl D.M."/>
        </authorList>
    </citation>
    <scope>NUCLEOTIDE SEQUENCE</scope>
    <source>
        <strain evidence="2">Duluth1</strain>
        <tissue evidence="2">Whole animal</tissue>
    </source>
</reference>
<dbReference type="Pfam" id="PF02014">
    <property type="entry name" value="Reeler"/>
    <property type="match status" value="1"/>
</dbReference>
<dbReference type="InterPro" id="IPR042307">
    <property type="entry name" value="Reeler_sf"/>
</dbReference>
<dbReference type="AlphaFoldDB" id="A0A9D4FGE1"/>
<name>A0A9D4FGE1_DREPO</name>
<comment type="caution">
    <text evidence="2">The sequence shown here is derived from an EMBL/GenBank/DDBJ whole genome shotgun (WGS) entry which is preliminary data.</text>
</comment>
<feature type="domain" description="Reelin" evidence="1">
    <location>
        <begin position="1"/>
        <end position="115"/>
    </location>
</feature>
<evidence type="ECO:0000313" key="2">
    <source>
        <dbReference type="EMBL" id="KAH3798594.1"/>
    </source>
</evidence>
<proteinExistence type="predicted"/>